<organism evidence="1 2">
    <name type="scientific">Thalassovita mangrovi</name>
    <dbReference type="NCBI Taxonomy" id="2692236"/>
    <lineage>
        <taxon>Bacteria</taxon>
        <taxon>Pseudomonadati</taxon>
        <taxon>Pseudomonadota</taxon>
        <taxon>Alphaproteobacteria</taxon>
        <taxon>Rhodobacterales</taxon>
        <taxon>Roseobacteraceae</taxon>
        <taxon>Thalassovita</taxon>
    </lineage>
</organism>
<dbReference type="AlphaFoldDB" id="A0A6L8LCG1"/>
<keyword evidence="2" id="KW-1185">Reference proteome</keyword>
<evidence type="ECO:0000313" key="2">
    <source>
        <dbReference type="Proteomes" id="UP000479043"/>
    </source>
</evidence>
<sequence>MISLPFSTNNLIGPAAFLAVTLTFTGGMFIFANPITVSLAEIQAEAAENDPNRNRHYVTFPIDITTNAPRLGVTLHLEIGLAVRNEISLEMESMIRVNSEQIVPSITEAIRLLLEDPTVTDVEAFQQEFPIYARDVLNRSLKTDELPDPVLEVLILKLIAAS</sequence>
<gene>
    <name evidence="1" type="ORF">GR167_00215</name>
</gene>
<dbReference type="EMBL" id="WWEN01000001">
    <property type="protein sequence ID" value="MYM53711.1"/>
    <property type="molecule type" value="Genomic_DNA"/>
</dbReference>
<dbReference type="Proteomes" id="UP000479043">
    <property type="component" value="Unassembled WGS sequence"/>
</dbReference>
<accession>A0A6L8LCG1</accession>
<name>A0A6L8LCG1_9RHOB</name>
<proteinExistence type="predicted"/>
<evidence type="ECO:0008006" key="3">
    <source>
        <dbReference type="Google" id="ProtNLM"/>
    </source>
</evidence>
<evidence type="ECO:0000313" key="1">
    <source>
        <dbReference type="EMBL" id="MYM53711.1"/>
    </source>
</evidence>
<protein>
    <recommendedName>
        <fullName evidence="3">Flagellar protein FliL</fullName>
    </recommendedName>
</protein>
<dbReference type="RefSeq" id="WP_160971431.1">
    <property type="nucleotide sequence ID" value="NZ_WWEN01000001.1"/>
</dbReference>
<comment type="caution">
    <text evidence="1">The sequence shown here is derived from an EMBL/GenBank/DDBJ whole genome shotgun (WGS) entry which is preliminary data.</text>
</comment>
<reference evidence="1 2" key="1">
    <citation type="submission" date="2020-01" db="EMBL/GenBank/DDBJ databases">
        <authorList>
            <person name="Chen S."/>
        </authorList>
    </citation>
    <scope>NUCLEOTIDE SEQUENCE [LARGE SCALE GENOMIC DNA]</scope>
    <source>
        <strain evidence="1 2">GS-10</strain>
    </source>
</reference>